<evidence type="ECO:0000313" key="3">
    <source>
        <dbReference type="EMBL" id="BAD30952.1"/>
    </source>
</evidence>
<reference evidence="3" key="2">
    <citation type="submission" date="2002-05" db="EMBL/GenBank/DDBJ databases">
        <title>Oryza sativa nipponbare(GA3) genomic DNA, chromosome 7, BAC clone:OSJNBa0057M23.</title>
        <authorList>
            <person name="Sasaki T."/>
            <person name="Matsumoto T."/>
            <person name="Katayose Y."/>
        </authorList>
    </citation>
    <scope>NUCLEOTIDE SEQUENCE</scope>
</reference>
<evidence type="ECO:0000313" key="2">
    <source>
        <dbReference type="EMBL" id="BAC10831.1"/>
    </source>
</evidence>
<gene>
    <name evidence="2" type="primary">P0022B05.137</name>
    <name evidence="3" type="ORF">OSJNBa0057M23.109</name>
</gene>
<reference evidence="4" key="4">
    <citation type="journal article" date="2008" name="Nucleic Acids Res.">
        <title>The rice annotation project database (RAP-DB): 2008 update.</title>
        <authorList>
            <consortium name="The rice annotation project (RAP)"/>
        </authorList>
    </citation>
    <scope>GENOME REANNOTATION</scope>
    <source>
        <strain evidence="4">cv. Nipponbare</strain>
    </source>
</reference>
<dbReference type="AlphaFoldDB" id="Q8LHW5"/>
<proteinExistence type="predicted"/>
<reference evidence="4" key="3">
    <citation type="journal article" date="2005" name="Nature">
        <title>The map-based sequence of the rice genome.</title>
        <authorList>
            <consortium name="International rice genome sequencing project (IRGSP)"/>
            <person name="Matsumoto T."/>
            <person name="Wu J."/>
            <person name="Kanamori H."/>
            <person name="Katayose Y."/>
            <person name="Fujisawa M."/>
            <person name="Namiki N."/>
            <person name="Mizuno H."/>
            <person name="Yamamoto K."/>
            <person name="Antonio B.A."/>
            <person name="Baba T."/>
            <person name="Sakata K."/>
            <person name="Nagamura Y."/>
            <person name="Aoki H."/>
            <person name="Arikawa K."/>
            <person name="Arita K."/>
            <person name="Bito T."/>
            <person name="Chiden Y."/>
            <person name="Fujitsuka N."/>
            <person name="Fukunaka R."/>
            <person name="Hamada M."/>
            <person name="Harada C."/>
            <person name="Hayashi A."/>
            <person name="Hijishita S."/>
            <person name="Honda M."/>
            <person name="Hosokawa S."/>
            <person name="Ichikawa Y."/>
            <person name="Idonuma A."/>
            <person name="Iijima M."/>
            <person name="Ikeda M."/>
            <person name="Ikeno M."/>
            <person name="Ito K."/>
            <person name="Ito S."/>
            <person name="Ito T."/>
            <person name="Ito Y."/>
            <person name="Ito Y."/>
            <person name="Iwabuchi A."/>
            <person name="Kamiya K."/>
            <person name="Karasawa W."/>
            <person name="Kurita K."/>
            <person name="Katagiri S."/>
            <person name="Kikuta A."/>
            <person name="Kobayashi H."/>
            <person name="Kobayashi N."/>
            <person name="Machita K."/>
            <person name="Maehara T."/>
            <person name="Masukawa M."/>
            <person name="Mizubayashi T."/>
            <person name="Mukai Y."/>
            <person name="Nagasaki H."/>
            <person name="Nagata Y."/>
            <person name="Naito S."/>
            <person name="Nakashima M."/>
            <person name="Nakama Y."/>
            <person name="Nakamichi Y."/>
            <person name="Nakamura M."/>
            <person name="Meguro A."/>
            <person name="Negishi M."/>
            <person name="Ohta I."/>
            <person name="Ohta T."/>
            <person name="Okamoto M."/>
            <person name="Ono N."/>
            <person name="Saji S."/>
            <person name="Sakaguchi M."/>
            <person name="Sakai K."/>
            <person name="Shibata M."/>
            <person name="Shimokawa T."/>
            <person name="Song J."/>
            <person name="Takazaki Y."/>
            <person name="Terasawa K."/>
            <person name="Tsugane M."/>
            <person name="Tsuji K."/>
            <person name="Ueda S."/>
            <person name="Waki K."/>
            <person name="Yamagata H."/>
            <person name="Yamamoto M."/>
            <person name="Yamamoto S."/>
            <person name="Yamane H."/>
            <person name="Yoshiki S."/>
            <person name="Yoshihara R."/>
            <person name="Yukawa K."/>
            <person name="Zhong H."/>
            <person name="Yano M."/>
            <person name="Yuan Q."/>
            <person name="Ouyang S."/>
            <person name="Liu J."/>
            <person name="Jones K.M."/>
            <person name="Gansberger K."/>
            <person name="Moffat K."/>
            <person name="Hill J."/>
            <person name="Bera J."/>
            <person name="Fadrosh D."/>
            <person name="Jin S."/>
            <person name="Johri S."/>
            <person name="Kim M."/>
            <person name="Overton L."/>
            <person name="Reardon M."/>
            <person name="Tsitrin T."/>
            <person name="Vuong H."/>
            <person name="Weaver B."/>
            <person name="Ciecko A."/>
            <person name="Tallon L."/>
            <person name="Jackson J."/>
            <person name="Pai G."/>
            <person name="Aken S.V."/>
            <person name="Utterback T."/>
            <person name="Reidmuller S."/>
            <person name="Feldblyum T."/>
            <person name="Hsiao J."/>
            <person name="Zismann V."/>
            <person name="Iobst S."/>
            <person name="de Vazeille A.R."/>
            <person name="Buell C.R."/>
            <person name="Ying K."/>
            <person name="Li Y."/>
            <person name="Lu T."/>
            <person name="Huang Y."/>
            <person name="Zhao Q."/>
            <person name="Feng Q."/>
            <person name="Zhang L."/>
            <person name="Zhu J."/>
            <person name="Weng Q."/>
            <person name="Mu J."/>
            <person name="Lu Y."/>
            <person name="Fan D."/>
            <person name="Liu Y."/>
            <person name="Guan J."/>
            <person name="Zhang Y."/>
            <person name="Yu S."/>
            <person name="Liu X."/>
            <person name="Zhang Y."/>
            <person name="Hong G."/>
            <person name="Han B."/>
            <person name="Choisne N."/>
            <person name="Demange N."/>
            <person name="Orjeda G."/>
            <person name="Samain S."/>
            <person name="Cattolico L."/>
            <person name="Pelletier E."/>
            <person name="Couloux A."/>
            <person name="Segurens B."/>
            <person name="Wincker P."/>
            <person name="D'Hont A."/>
            <person name="Scarpelli C."/>
            <person name="Weissenbach J."/>
            <person name="Salanoubat M."/>
            <person name="Quetier F."/>
            <person name="Yu Y."/>
            <person name="Kim H.R."/>
            <person name="Rambo T."/>
            <person name="Currie J."/>
            <person name="Collura K."/>
            <person name="Luo M."/>
            <person name="Yang T."/>
            <person name="Ammiraju J.S.S."/>
            <person name="Engler F."/>
            <person name="Soderlund C."/>
            <person name="Wing R.A."/>
            <person name="Palmer L.E."/>
            <person name="de la Bastide M."/>
            <person name="Spiegel L."/>
            <person name="Nascimento L."/>
            <person name="Zutavern T."/>
            <person name="O'Shaughnessy A."/>
            <person name="Dike S."/>
            <person name="Dedhia N."/>
            <person name="Preston R."/>
            <person name="Balija V."/>
            <person name="McCombie W.R."/>
            <person name="Chow T."/>
            <person name="Chen H."/>
            <person name="Chung M."/>
            <person name="Chen C."/>
            <person name="Shaw J."/>
            <person name="Wu H."/>
            <person name="Hsiao K."/>
            <person name="Chao Y."/>
            <person name="Chu M."/>
            <person name="Cheng C."/>
            <person name="Hour A."/>
            <person name="Lee P."/>
            <person name="Lin S."/>
            <person name="Lin Y."/>
            <person name="Liou J."/>
            <person name="Liu S."/>
            <person name="Hsing Y."/>
            <person name="Raghuvanshi S."/>
            <person name="Mohanty A."/>
            <person name="Bharti A.K."/>
            <person name="Gaur A."/>
            <person name="Gupta V."/>
            <person name="Kumar D."/>
            <person name="Ravi V."/>
            <person name="Vij S."/>
            <person name="Kapur A."/>
            <person name="Khurana P."/>
            <person name="Khurana P."/>
            <person name="Khurana J.P."/>
            <person name="Tyagi A.K."/>
            <person name="Gaikwad K."/>
            <person name="Singh A."/>
            <person name="Dalal V."/>
            <person name="Srivastava S."/>
            <person name="Dixit A."/>
            <person name="Pal A.K."/>
            <person name="Ghazi I.A."/>
            <person name="Yadav M."/>
            <person name="Pandit A."/>
            <person name="Bhargava A."/>
            <person name="Sureshbabu K."/>
            <person name="Batra K."/>
            <person name="Sharma T.R."/>
            <person name="Mohapatra T."/>
            <person name="Singh N.K."/>
            <person name="Messing J."/>
            <person name="Nelson A.B."/>
            <person name="Fuks G."/>
            <person name="Kavchok S."/>
            <person name="Keizer G."/>
            <person name="Linton E."/>
            <person name="Llaca V."/>
            <person name="Song R."/>
            <person name="Tanyolac B."/>
            <person name="Young S."/>
            <person name="Ho-Il K."/>
            <person name="Hahn J.H."/>
            <person name="Sangsakoo G."/>
            <person name="Vanavichit A."/>
            <person name="de Mattos Luiz.A.T."/>
            <person name="Zimmer P.D."/>
            <person name="Malone G."/>
            <person name="Dellagostin O."/>
            <person name="de Oliveira A.C."/>
            <person name="Bevan M."/>
            <person name="Bancroft I."/>
            <person name="Minx P."/>
            <person name="Cordum H."/>
            <person name="Wilson R."/>
            <person name="Cheng Z."/>
            <person name="Jin W."/>
            <person name="Jiang J."/>
            <person name="Leong S.A."/>
            <person name="Iwama H."/>
            <person name="Gojobori T."/>
            <person name="Itoh T."/>
            <person name="Niimura Y."/>
            <person name="Fujii Y."/>
            <person name="Habara T."/>
            <person name="Sakai H."/>
            <person name="Sato Y."/>
            <person name="Wilson G."/>
            <person name="Kumar K."/>
            <person name="McCouch S."/>
            <person name="Juretic N."/>
            <person name="Hoen D."/>
            <person name="Wright S."/>
            <person name="Bruskiewich R."/>
            <person name="Bureau T."/>
            <person name="Miyao A."/>
            <person name="Hirochika H."/>
            <person name="Nishikawa T."/>
            <person name="Kadowaki K."/>
            <person name="Sugiura M."/>
            <person name="Burr B."/>
            <person name="Sasaki T."/>
        </authorList>
    </citation>
    <scope>NUCLEOTIDE SEQUENCE [LARGE SCALE GENOMIC DNA]</scope>
    <source>
        <strain evidence="4">cv. Nipponbare</strain>
    </source>
</reference>
<feature type="compositionally biased region" description="Gly residues" evidence="1">
    <location>
        <begin position="65"/>
        <end position="84"/>
    </location>
</feature>
<organism evidence="2 4">
    <name type="scientific">Oryza sativa subsp. japonica</name>
    <name type="common">Rice</name>
    <dbReference type="NCBI Taxonomy" id="39947"/>
    <lineage>
        <taxon>Eukaryota</taxon>
        <taxon>Viridiplantae</taxon>
        <taxon>Streptophyta</taxon>
        <taxon>Embryophyta</taxon>
        <taxon>Tracheophyta</taxon>
        <taxon>Spermatophyta</taxon>
        <taxon>Magnoliopsida</taxon>
        <taxon>Liliopsida</taxon>
        <taxon>Poales</taxon>
        <taxon>Poaceae</taxon>
        <taxon>BOP clade</taxon>
        <taxon>Oryzoideae</taxon>
        <taxon>Oryzeae</taxon>
        <taxon>Oryzinae</taxon>
        <taxon>Oryza</taxon>
        <taxon>Oryza sativa</taxon>
    </lineage>
</organism>
<protein>
    <submittedName>
        <fullName evidence="2">Uncharacterized protein</fullName>
    </submittedName>
</protein>
<dbReference type="Proteomes" id="UP000000763">
    <property type="component" value="Chromosome 7"/>
</dbReference>
<accession>Q8LHW5</accession>
<feature type="region of interest" description="Disordered" evidence="1">
    <location>
        <begin position="57"/>
        <end position="87"/>
    </location>
</feature>
<reference evidence="2" key="1">
    <citation type="submission" date="2001-10" db="EMBL/GenBank/DDBJ databases">
        <title>Oryza sativa nipponbare(GA3) genomic DNA, chromosome 7, PAC clone:P0022B05.</title>
        <authorList>
            <person name="Sasaki T."/>
            <person name="Matsumoto T."/>
            <person name="Yamamoto K."/>
        </authorList>
    </citation>
    <scope>NUCLEOTIDE SEQUENCE</scope>
</reference>
<dbReference type="EMBL" id="AP004262">
    <property type="protein sequence ID" value="BAC10831.1"/>
    <property type="molecule type" value="Genomic_DNA"/>
</dbReference>
<dbReference type="EMBL" id="AP005165">
    <property type="protein sequence ID" value="BAD30952.1"/>
    <property type="molecule type" value="Genomic_DNA"/>
</dbReference>
<evidence type="ECO:0000313" key="4">
    <source>
        <dbReference type="Proteomes" id="UP000000763"/>
    </source>
</evidence>
<sequence>MRMPEWGCCFERSDIHRGVEAAEIGTCGAAGAARPPPHAGLGLWAARLHHRSVRPGGWPPPCAPGRGGRAGRPGASPGRGGAGRGRGEAPAYADLRARLSACGLPVRLKRGFFLPACGSKRYLRWIRFERARCIVCHAVTCLS</sequence>
<evidence type="ECO:0000256" key="1">
    <source>
        <dbReference type="SAM" id="MobiDB-lite"/>
    </source>
</evidence>
<name>Q8LHW5_ORYSJ</name>